<feature type="transmembrane region" description="Helical" evidence="2">
    <location>
        <begin position="86"/>
        <end position="110"/>
    </location>
</feature>
<dbReference type="RefSeq" id="WP_097046977.1">
    <property type="nucleotide sequence ID" value="NZ_OBEH01000006.1"/>
</dbReference>
<feature type="transmembrane region" description="Helical" evidence="2">
    <location>
        <begin position="253"/>
        <end position="277"/>
    </location>
</feature>
<sequence length="485" mass="54455">MSEHLFTEGENSPGKDSGDEVKKDFKGLLGSIRKFLSELLEIRTNTDAAATKESIIVDIPFKGHTSWILICSIFIASIGLNANSTAVVIGAMLISPLMGPILGMGMSLAINDIDTLRRSLKNFTVMVVLSVFTAFLFFYLFPLRDESSELLARTKPDIRDVLIAFFGGLALVIARAKKGTIASVIFGVAIATALMPPLCTVGFGLAIGKPWYAAGAMYLFIINTIFIGLATFLVIKFLRFPMVRYANSQRRRFIARVASITGILVMIPAGFTFYQVFQESLFKKQAQEFLKETIEVYQFNESGRYVDNLTKLEFNKGETPLIELVCMGDELIPENVINTWRVQKNEYSRLKDAQFKILQGGKDDSEEKFNYVSELYEKNKAELLNKDEQIRLLEEEVATLTKNAGKQIPFSNISAEAKANYGNIEGLGFSYQIQTDFKKQDTVPVFEVKWKNGIQKNQKESDAKKMLTWLKVRLQDSTIVMKEAE</sequence>
<feature type="coiled-coil region" evidence="1">
    <location>
        <begin position="376"/>
        <end position="403"/>
    </location>
</feature>
<feature type="transmembrane region" description="Helical" evidence="2">
    <location>
        <begin position="122"/>
        <end position="141"/>
    </location>
</feature>
<feature type="transmembrane region" description="Helical" evidence="2">
    <location>
        <begin position="184"/>
        <end position="205"/>
    </location>
</feature>
<accession>A0A285N1A4</accession>
<name>A0A285N1A4_9FLAO</name>
<evidence type="ECO:0000256" key="2">
    <source>
        <dbReference type="SAM" id="Phobius"/>
    </source>
</evidence>
<keyword evidence="2" id="KW-1133">Transmembrane helix</keyword>
<dbReference type="PANTHER" id="PTHR20992:SF9">
    <property type="entry name" value="AT15442P-RELATED"/>
    <property type="match status" value="1"/>
</dbReference>
<dbReference type="Pfam" id="PF04087">
    <property type="entry name" value="DUF389"/>
    <property type="match status" value="1"/>
</dbReference>
<protein>
    <submittedName>
        <fullName evidence="3">Uncharacterized hydrophobic domain-containing protein</fullName>
    </submittedName>
</protein>
<feature type="transmembrane region" description="Helical" evidence="2">
    <location>
        <begin position="161"/>
        <end position="177"/>
    </location>
</feature>
<evidence type="ECO:0000313" key="3">
    <source>
        <dbReference type="EMBL" id="SNZ01531.1"/>
    </source>
</evidence>
<keyword evidence="2" id="KW-0812">Transmembrane</keyword>
<keyword evidence="1" id="KW-0175">Coiled coil</keyword>
<dbReference type="OrthoDB" id="9790659at2"/>
<keyword evidence="2" id="KW-0472">Membrane</keyword>
<organism evidence="3 4">
    <name type="scientific">Flagellimonas pacifica</name>
    <dbReference type="NCBI Taxonomy" id="1247520"/>
    <lineage>
        <taxon>Bacteria</taxon>
        <taxon>Pseudomonadati</taxon>
        <taxon>Bacteroidota</taxon>
        <taxon>Flavobacteriia</taxon>
        <taxon>Flavobacteriales</taxon>
        <taxon>Flavobacteriaceae</taxon>
        <taxon>Flagellimonas</taxon>
    </lineage>
</organism>
<gene>
    <name evidence="3" type="ORF">SAMN06265377_3373</name>
</gene>
<proteinExistence type="predicted"/>
<reference evidence="4" key="1">
    <citation type="submission" date="2017-09" db="EMBL/GenBank/DDBJ databases">
        <authorList>
            <person name="Varghese N."/>
            <person name="Submissions S."/>
        </authorList>
    </citation>
    <scope>NUCLEOTIDE SEQUENCE [LARGE SCALE GENOMIC DNA]</scope>
    <source>
        <strain evidence="4">DSM 25885</strain>
    </source>
</reference>
<feature type="transmembrane region" description="Helical" evidence="2">
    <location>
        <begin position="211"/>
        <end position="233"/>
    </location>
</feature>
<dbReference type="InterPro" id="IPR005240">
    <property type="entry name" value="DUF389"/>
</dbReference>
<keyword evidence="4" id="KW-1185">Reference proteome</keyword>
<dbReference type="PANTHER" id="PTHR20992">
    <property type="entry name" value="AT15442P-RELATED"/>
    <property type="match status" value="1"/>
</dbReference>
<dbReference type="AlphaFoldDB" id="A0A285N1A4"/>
<dbReference type="EMBL" id="OBEH01000006">
    <property type="protein sequence ID" value="SNZ01531.1"/>
    <property type="molecule type" value="Genomic_DNA"/>
</dbReference>
<evidence type="ECO:0000313" key="4">
    <source>
        <dbReference type="Proteomes" id="UP000219048"/>
    </source>
</evidence>
<evidence type="ECO:0000256" key="1">
    <source>
        <dbReference type="SAM" id="Coils"/>
    </source>
</evidence>
<dbReference type="Proteomes" id="UP000219048">
    <property type="component" value="Unassembled WGS sequence"/>
</dbReference>